<feature type="compositionally biased region" description="Polar residues" evidence="2">
    <location>
        <begin position="41"/>
        <end position="56"/>
    </location>
</feature>
<feature type="compositionally biased region" description="Basic residues" evidence="2">
    <location>
        <begin position="867"/>
        <end position="878"/>
    </location>
</feature>
<feature type="coiled-coil region" evidence="1">
    <location>
        <begin position="120"/>
        <end position="157"/>
    </location>
</feature>
<name>A0A1Y2EZ07_9FUNG</name>
<feature type="region of interest" description="Disordered" evidence="2">
    <location>
        <begin position="669"/>
        <end position="738"/>
    </location>
</feature>
<feature type="region of interest" description="Disordered" evidence="2">
    <location>
        <begin position="767"/>
        <end position="801"/>
    </location>
</feature>
<feature type="region of interest" description="Disordered" evidence="2">
    <location>
        <begin position="581"/>
        <end position="601"/>
    </location>
</feature>
<feature type="compositionally biased region" description="Polar residues" evidence="2">
    <location>
        <begin position="882"/>
        <end position="895"/>
    </location>
</feature>
<reference evidence="3 4" key="1">
    <citation type="submission" date="2016-08" db="EMBL/GenBank/DDBJ databases">
        <title>A Parts List for Fungal Cellulosomes Revealed by Comparative Genomics.</title>
        <authorList>
            <consortium name="DOE Joint Genome Institute"/>
            <person name="Haitjema C.H."/>
            <person name="Gilmore S.P."/>
            <person name="Henske J.K."/>
            <person name="Solomon K.V."/>
            <person name="De Groot R."/>
            <person name="Kuo A."/>
            <person name="Mondo S.J."/>
            <person name="Salamov A.A."/>
            <person name="Labutti K."/>
            <person name="Zhao Z."/>
            <person name="Chiniquy J."/>
            <person name="Barry K."/>
            <person name="Brewer H.M."/>
            <person name="Purvine S.O."/>
            <person name="Wright A.T."/>
            <person name="Boxma B."/>
            <person name="Van Alen T."/>
            <person name="Hackstein J.H."/>
            <person name="Baker S.E."/>
            <person name="Grigoriev I.V."/>
            <person name="O'Malley M.A."/>
        </authorList>
    </citation>
    <scope>NUCLEOTIDE SEQUENCE [LARGE SCALE GENOMIC DNA]</scope>
    <source>
        <strain evidence="3 4">G1</strain>
    </source>
</reference>
<proteinExistence type="predicted"/>
<feature type="region of interest" description="Disordered" evidence="2">
    <location>
        <begin position="854"/>
        <end position="926"/>
    </location>
</feature>
<gene>
    <name evidence="3" type="ORF">LY90DRAFT_698733</name>
</gene>
<keyword evidence="4" id="KW-1185">Reference proteome</keyword>
<protein>
    <submittedName>
        <fullName evidence="3">Uncharacterized protein</fullName>
    </submittedName>
</protein>
<feature type="region of interest" description="Disordered" evidence="2">
    <location>
        <begin position="26"/>
        <end position="72"/>
    </location>
</feature>
<dbReference type="AlphaFoldDB" id="A0A1Y2EZ07"/>
<feature type="region of interest" description="Disordered" evidence="2">
    <location>
        <begin position="398"/>
        <end position="420"/>
    </location>
</feature>
<evidence type="ECO:0000256" key="1">
    <source>
        <dbReference type="SAM" id="Coils"/>
    </source>
</evidence>
<dbReference type="STRING" id="1754190.A0A1Y2EZ07"/>
<feature type="compositionally biased region" description="Low complexity" evidence="2">
    <location>
        <begin position="706"/>
        <end position="738"/>
    </location>
</feature>
<keyword evidence="1" id="KW-0175">Coiled coil</keyword>
<dbReference type="OrthoDB" id="2156675at2759"/>
<feature type="compositionally biased region" description="Basic and acidic residues" evidence="2">
    <location>
        <begin position="671"/>
        <end position="681"/>
    </location>
</feature>
<feature type="compositionally biased region" description="Polar residues" evidence="2">
    <location>
        <begin position="696"/>
        <end position="705"/>
    </location>
</feature>
<evidence type="ECO:0000313" key="4">
    <source>
        <dbReference type="Proteomes" id="UP000193920"/>
    </source>
</evidence>
<evidence type="ECO:0000313" key="3">
    <source>
        <dbReference type="EMBL" id="ORY76800.1"/>
    </source>
</evidence>
<feature type="coiled-coil region" evidence="1">
    <location>
        <begin position="538"/>
        <end position="565"/>
    </location>
</feature>
<dbReference type="PANTHER" id="PTHR23159:SF31">
    <property type="entry name" value="CENTROSOME-ASSOCIATED PROTEIN CEP250 ISOFORM X1"/>
    <property type="match status" value="1"/>
</dbReference>
<dbReference type="Proteomes" id="UP000193920">
    <property type="component" value="Unassembled WGS sequence"/>
</dbReference>
<dbReference type="EMBL" id="MCOG01000021">
    <property type="protein sequence ID" value="ORY76800.1"/>
    <property type="molecule type" value="Genomic_DNA"/>
</dbReference>
<feature type="compositionally biased region" description="Polar residues" evidence="2">
    <location>
        <begin position="398"/>
        <end position="409"/>
    </location>
</feature>
<feature type="compositionally biased region" description="Basic and acidic residues" evidence="2">
    <location>
        <begin position="410"/>
        <end position="420"/>
    </location>
</feature>
<comment type="caution">
    <text evidence="3">The sequence shown here is derived from an EMBL/GenBank/DDBJ whole genome shotgun (WGS) entry which is preliminary data.</text>
</comment>
<feature type="compositionally biased region" description="Low complexity" evidence="2">
    <location>
        <begin position="767"/>
        <end position="776"/>
    </location>
</feature>
<feature type="compositionally biased region" description="Polar residues" evidence="2">
    <location>
        <begin position="905"/>
        <end position="918"/>
    </location>
</feature>
<feature type="coiled-coil region" evidence="1">
    <location>
        <begin position="206"/>
        <end position="373"/>
    </location>
</feature>
<sequence>MSSQGNLSTEDLGSKRSLGTKKVVKKLIKKKTPGNDEEVESSQVLGSKTGSINNLAGSKIGSRNKLAGSKHVSKNNLAEDNIADIDGSKNEVTESNIISYKVGQVSTMTSDDIEKILGDKERLLGELYTAEVEIDRLEEENKKLKNIIEEQKKTISKLLISNNENGITIDPENDDNENNVTVISSNYEDVDKGKLIKKIEALEVSNEHLKGQNEELLGVIQNSEEEIERLETELRSVKSSSKVELTKTKIENNKLKSSIEKLENKVESISSLEKENEMLKSSLETLEQKNESLVNNSMENIEDKDRIIDNLQNDNQELKLSLESVKDEITKINQKDKEIELLQRENDIIRRENEELILANNELQAAINELTGNVKQNDDLTQDDIKIISTDQNVSNSRLSSHPFISSNAKEIDPSSKGDIADTNSNISGIKGKDFSVCSSSVSLLKYSVPELIKEIKDLKKCIYYINKQKKDLEKKLQDITNNKEQKENPNENEYSNNVNEKINGQNNVCNMNNKNEPFTLQELQGIIEGMDKEIINTRRIKAQFDEQENSIIDLKRELLKYSRNKEERVRNIGRALNTDFTMGNPNNNKNINYNSMNPDVGKSYPKIKNERNKMNTDGDNDIADNIYFKVQLQSDKTKLQSQLSNAKKAIHQLKKLCDGLSNELENYRNNNEKENSDRPSRTSQSCSRNYDKRSSSLGRNFGLTNPNNNGSSNPKNYYISINDNAPSSSSGSNGNTSISGSSILSKNTNNGYDLVSSHGYADNSSLFSGTSFTSSIPKEKMSYGHNRRSKSTSRYPSKYYDNNNTDIMMLINERDKEREHRLNRDLNSLQNKFQDLLKSYQSIKNERDVISNELNSSPYNASNKQEHHHHSRSHHRKPSDNYESTITRGRSQSPTKRKSEKDNVSNGHLRSCSTHTNGIKVEVYT</sequence>
<evidence type="ECO:0000256" key="2">
    <source>
        <dbReference type="SAM" id="MobiDB-lite"/>
    </source>
</evidence>
<feature type="compositionally biased region" description="Polar residues" evidence="2">
    <location>
        <begin position="854"/>
        <end position="864"/>
    </location>
</feature>
<feature type="coiled-coil region" evidence="1">
    <location>
        <begin position="813"/>
        <end position="847"/>
    </location>
</feature>
<accession>A0A1Y2EZ07</accession>
<dbReference type="PANTHER" id="PTHR23159">
    <property type="entry name" value="CENTROSOMAL PROTEIN 2"/>
    <property type="match status" value="1"/>
</dbReference>
<organism evidence="3 4">
    <name type="scientific">Neocallimastix californiae</name>
    <dbReference type="NCBI Taxonomy" id="1754190"/>
    <lineage>
        <taxon>Eukaryota</taxon>
        <taxon>Fungi</taxon>
        <taxon>Fungi incertae sedis</taxon>
        <taxon>Chytridiomycota</taxon>
        <taxon>Chytridiomycota incertae sedis</taxon>
        <taxon>Neocallimastigomycetes</taxon>
        <taxon>Neocallimastigales</taxon>
        <taxon>Neocallimastigaceae</taxon>
        <taxon>Neocallimastix</taxon>
    </lineage>
</organism>
<feature type="compositionally biased region" description="Low complexity" evidence="2">
    <location>
        <begin position="585"/>
        <end position="598"/>
    </location>
</feature>